<reference evidence="6 7" key="1">
    <citation type="submission" date="2023-03" db="EMBL/GenBank/DDBJ databases">
        <title>Draft genome sequence of Streptomyces sp. RB6PN23 isolated from peat swamp forest in Thailand.</title>
        <authorList>
            <person name="Klaysubun C."/>
            <person name="Duangmal K."/>
        </authorList>
    </citation>
    <scope>NUCLEOTIDE SEQUENCE [LARGE SCALE GENOMIC DNA]</scope>
    <source>
        <strain evidence="6 7">RB6PN23</strain>
    </source>
</reference>
<dbReference type="PANTHER" id="PTHR43156">
    <property type="entry name" value="STAGE II SPORULATION PROTEIN E-RELATED"/>
    <property type="match status" value="1"/>
</dbReference>
<dbReference type="InterPro" id="IPR036388">
    <property type="entry name" value="WH-like_DNA-bd_sf"/>
</dbReference>
<dbReference type="InterPro" id="IPR035965">
    <property type="entry name" value="PAS-like_dom_sf"/>
</dbReference>
<evidence type="ECO:0000313" key="7">
    <source>
        <dbReference type="Proteomes" id="UP001216579"/>
    </source>
</evidence>
<comment type="caution">
    <text evidence="6">The sequence shown here is derived from an EMBL/GenBank/DDBJ whole genome shotgun (WGS) entry which is preliminary data.</text>
</comment>
<dbReference type="Gene3D" id="3.30.450.20">
    <property type="entry name" value="PAS domain"/>
    <property type="match status" value="1"/>
</dbReference>
<organism evidence="6 7">
    <name type="scientific">Streptomyces silvisoli</name>
    <dbReference type="NCBI Taxonomy" id="3034235"/>
    <lineage>
        <taxon>Bacteria</taxon>
        <taxon>Bacillati</taxon>
        <taxon>Actinomycetota</taxon>
        <taxon>Actinomycetes</taxon>
        <taxon>Kitasatosporales</taxon>
        <taxon>Streptomycetaceae</taxon>
        <taxon>Streptomyces</taxon>
    </lineage>
</organism>
<dbReference type="SMART" id="SM01012">
    <property type="entry name" value="ANTAR"/>
    <property type="match status" value="1"/>
</dbReference>
<dbReference type="Proteomes" id="UP001216579">
    <property type="component" value="Unassembled WGS sequence"/>
</dbReference>
<dbReference type="PROSITE" id="PS50921">
    <property type="entry name" value="ANTAR"/>
    <property type="match status" value="1"/>
</dbReference>
<dbReference type="SMART" id="SM00331">
    <property type="entry name" value="PP2C_SIG"/>
    <property type="match status" value="1"/>
</dbReference>
<keyword evidence="3" id="KW-0804">Transcription</keyword>
<evidence type="ECO:0000256" key="1">
    <source>
        <dbReference type="ARBA" id="ARBA00022801"/>
    </source>
</evidence>
<dbReference type="InterPro" id="IPR005561">
    <property type="entry name" value="ANTAR"/>
</dbReference>
<evidence type="ECO:0000256" key="2">
    <source>
        <dbReference type="ARBA" id="ARBA00023015"/>
    </source>
</evidence>
<dbReference type="EMBL" id="JARJBC010000036">
    <property type="protein sequence ID" value="MDF3294107.1"/>
    <property type="molecule type" value="Genomic_DNA"/>
</dbReference>
<keyword evidence="7" id="KW-1185">Reference proteome</keyword>
<dbReference type="SUPFAM" id="SSF55781">
    <property type="entry name" value="GAF domain-like"/>
    <property type="match status" value="1"/>
</dbReference>
<dbReference type="SUPFAM" id="SSF55785">
    <property type="entry name" value="PYP-like sensor domain (PAS domain)"/>
    <property type="match status" value="1"/>
</dbReference>
<dbReference type="SUPFAM" id="SSF81606">
    <property type="entry name" value="PP2C-like"/>
    <property type="match status" value="1"/>
</dbReference>
<dbReference type="InterPro" id="IPR011006">
    <property type="entry name" value="CheY-like_superfamily"/>
</dbReference>
<name>A0ABT5ZWA6_9ACTN</name>
<protein>
    <submittedName>
        <fullName evidence="6">SpoIIE family protein phosphatase</fullName>
    </submittedName>
</protein>
<dbReference type="Gene3D" id="1.10.10.10">
    <property type="entry name" value="Winged helix-like DNA-binding domain superfamily/Winged helix DNA-binding domain"/>
    <property type="match status" value="1"/>
</dbReference>
<dbReference type="Gene3D" id="3.30.450.40">
    <property type="match status" value="1"/>
</dbReference>
<evidence type="ECO:0000259" key="4">
    <source>
        <dbReference type="PROSITE" id="PS50113"/>
    </source>
</evidence>
<dbReference type="InterPro" id="IPR000700">
    <property type="entry name" value="PAS-assoc_C"/>
</dbReference>
<dbReference type="Gene3D" id="3.60.40.10">
    <property type="entry name" value="PPM-type phosphatase domain"/>
    <property type="match status" value="1"/>
</dbReference>
<dbReference type="Pfam" id="PF07228">
    <property type="entry name" value="SpoIIE"/>
    <property type="match status" value="1"/>
</dbReference>
<dbReference type="PROSITE" id="PS50113">
    <property type="entry name" value="PAC"/>
    <property type="match status" value="1"/>
</dbReference>
<feature type="domain" description="PAC" evidence="4">
    <location>
        <begin position="498"/>
        <end position="550"/>
    </location>
</feature>
<dbReference type="PANTHER" id="PTHR43156:SF2">
    <property type="entry name" value="STAGE II SPORULATION PROTEIN E"/>
    <property type="match status" value="1"/>
</dbReference>
<keyword evidence="2" id="KW-0805">Transcription regulation</keyword>
<dbReference type="InterPro" id="IPR001932">
    <property type="entry name" value="PPM-type_phosphatase-like_dom"/>
</dbReference>
<evidence type="ECO:0000256" key="3">
    <source>
        <dbReference type="ARBA" id="ARBA00023163"/>
    </source>
</evidence>
<evidence type="ECO:0000313" key="6">
    <source>
        <dbReference type="EMBL" id="MDF3294107.1"/>
    </source>
</evidence>
<evidence type="ECO:0000259" key="5">
    <source>
        <dbReference type="PROSITE" id="PS50921"/>
    </source>
</evidence>
<keyword evidence="1" id="KW-0378">Hydrolase</keyword>
<sequence length="812" mass="86759">MDGEDDPTSGSSVNVSASPAEVGRLAATVARLREQVRQAQADADGRALLEMAKGVLMERLRLSPVEAARQLVELAQAAGISQLQLAADIVNQAARDQFTDAARDFLDRVASEDRPAADAEAGESLAVQLRTAESGVLAASDAQAVACSLLEHALTPLGATAVAIWTNDQGGALRLAGYAGFPEQEALRWHYVPPGVSTPARRALATREAVWFEELAATGLPSVAHQLMPRGGRVAVPAEAQGRIQGVLEICWPGAPIPQQPAVRRQIEALAELAAHTLGTLPAAAGTDHVTAAAGCGTQLAELADSLLDAALVLRAELDTDGRLMDFRILHANPRFTDPAGRPRSAVTGALLLEAYPLAAEEHGLFDKVAHVHATGEPFSTAGMAFTAVVGQVQVPTTIDVSIIRHGQDVLLIWRFADEAARLAHLLQHAQRLVRIGGFEEDHTTGRIMWSDQLYALYGLPLTAPAVPLEQLAALAHPDDTAAISRFLRTVLHHRRPGAVALRLQRLDGIVRHIRVVAEPVLDIDHRLVGVRGAYQDISAQHWTEVALAATRDQLAYSEQQTAERNRLAKQLQQAIMPPAHGPIDAPDLEIAVRYRPAEDDSLVGGDWYDATMLPTKQLLLSIGDVAGHGIEAATGMVALRNALRGLATTGAGPAQLLTWLNLVAHHLTEQVTATAICALFDPETRVLKWARAGHMPPVLIRGEQATTVPLVQGLLLGAISETTYEEGEIQLQHDDVLLLYTDGLIERRDRSLQESLNQLLATAASRAGGSLDQRLDHLLTHSSSDTDDDTCVIGVRLSSLSGQPLPDPALA</sequence>
<dbReference type="InterPro" id="IPR036457">
    <property type="entry name" value="PPM-type-like_dom_sf"/>
</dbReference>
<dbReference type="SUPFAM" id="SSF52172">
    <property type="entry name" value="CheY-like"/>
    <property type="match status" value="1"/>
</dbReference>
<gene>
    <name evidence="6" type="ORF">P3G67_33835</name>
</gene>
<dbReference type="Pfam" id="PF03861">
    <property type="entry name" value="ANTAR"/>
    <property type="match status" value="1"/>
</dbReference>
<dbReference type="InterPro" id="IPR052016">
    <property type="entry name" value="Bact_Sigma-Reg"/>
</dbReference>
<dbReference type="InterPro" id="IPR029016">
    <property type="entry name" value="GAF-like_dom_sf"/>
</dbReference>
<accession>A0ABT5ZWA6</accession>
<feature type="domain" description="ANTAR" evidence="5">
    <location>
        <begin position="29"/>
        <end position="90"/>
    </location>
</feature>
<proteinExistence type="predicted"/>